<dbReference type="AlphaFoldDB" id="A0A5B0GJ66"/>
<evidence type="ECO:0000259" key="1">
    <source>
        <dbReference type="Pfam" id="PF00248"/>
    </source>
</evidence>
<reference evidence="2 3" key="1">
    <citation type="submission" date="2019-08" db="EMBL/GenBank/DDBJ databases">
        <title>Paraburkholderia sp. DCY113.</title>
        <authorList>
            <person name="Kang J."/>
        </authorList>
    </citation>
    <scope>NUCLEOTIDE SEQUENCE [LARGE SCALE GENOMIC DNA]</scope>
    <source>
        <strain evidence="2 3">DCY113</strain>
    </source>
</reference>
<protein>
    <submittedName>
        <fullName evidence="2">Aldo/keto reductase</fullName>
    </submittedName>
</protein>
<dbReference type="Pfam" id="PF00248">
    <property type="entry name" value="Aldo_ket_red"/>
    <property type="match status" value="1"/>
</dbReference>
<name>A0A5B0GJ66_9BURK</name>
<dbReference type="InterPro" id="IPR023210">
    <property type="entry name" value="NADP_OxRdtase_dom"/>
</dbReference>
<organism evidence="2 3">
    <name type="scientific">Paraburkholderia panacisoli</name>
    <dbReference type="NCBI Taxonomy" id="2603818"/>
    <lineage>
        <taxon>Bacteria</taxon>
        <taxon>Pseudomonadati</taxon>
        <taxon>Pseudomonadota</taxon>
        <taxon>Betaproteobacteria</taxon>
        <taxon>Burkholderiales</taxon>
        <taxon>Burkholderiaceae</taxon>
        <taxon>Paraburkholderia</taxon>
    </lineage>
</organism>
<evidence type="ECO:0000313" key="3">
    <source>
        <dbReference type="Proteomes" id="UP000325273"/>
    </source>
</evidence>
<dbReference type="EMBL" id="VTUZ01000036">
    <property type="protein sequence ID" value="KAA1003426.1"/>
    <property type="molecule type" value="Genomic_DNA"/>
</dbReference>
<accession>A0A5B0GJ66</accession>
<evidence type="ECO:0000313" key="2">
    <source>
        <dbReference type="EMBL" id="KAA1003426.1"/>
    </source>
</evidence>
<dbReference type="SUPFAM" id="SSF51430">
    <property type="entry name" value="NAD(P)-linked oxidoreductase"/>
    <property type="match status" value="1"/>
</dbReference>
<dbReference type="PANTHER" id="PTHR43312">
    <property type="entry name" value="D-THREO-ALDOSE 1-DEHYDROGENASE"/>
    <property type="match status" value="1"/>
</dbReference>
<dbReference type="InterPro" id="IPR036812">
    <property type="entry name" value="NAD(P)_OxRdtase_dom_sf"/>
</dbReference>
<proteinExistence type="predicted"/>
<dbReference type="Gene3D" id="3.20.20.100">
    <property type="entry name" value="NADP-dependent oxidoreductase domain"/>
    <property type="match status" value="1"/>
</dbReference>
<dbReference type="InterPro" id="IPR053135">
    <property type="entry name" value="AKR2_Oxidoreductase"/>
</dbReference>
<dbReference type="CDD" id="cd19104">
    <property type="entry name" value="AKR_unchar"/>
    <property type="match status" value="1"/>
</dbReference>
<feature type="domain" description="NADP-dependent oxidoreductase" evidence="1">
    <location>
        <begin position="38"/>
        <end position="342"/>
    </location>
</feature>
<dbReference type="PANTHER" id="PTHR43312:SF1">
    <property type="entry name" value="NADP-DEPENDENT OXIDOREDUCTASE DOMAIN-CONTAINING PROTEIN"/>
    <property type="match status" value="1"/>
</dbReference>
<comment type="caution">
    <text evidence="2">The sequence shown here is derived from an EMBL/GenBank/DDBJ whole genome shotgun (WGS) entry which is preliminary data.</text>
</comment>
<dbReference type="Proteomes" id="UP000325273">
    <property type="component" value="Unassembled WGS sequence"/>
</dbReference>
<gene>
    <name evidence="2" type="ORF">FVF58_36885</name>
</gene>
<keyword evidence="3" id="KW-1185">Reference proteome</keyword>
<sequence length="352" mass="38024">MVVQFVELMSSFRMQPRQGATSMRKRRLGRTGFEVSEISFGCGGTAGLMVRGSEHEQCAVVGNALERGINIFDTSPTYGGGDSEVNLGKTLKTLGASPIISTKIDFAPGDLDDLEGAIVRSVQRSQERLNRERLDILYLHSRVGRQRDLGGRVLSVDDVLQPGGVADVMEGLKRKGIVGAVGFTGLGHTDSILEVIEADRFDLFQAYYNLLNPSAVAPTVAAWRAQDYGEMISKASNRDVGVVGIRVLAAGALSESGELHRFAKSYSSLSRAEVDADRVKADAFRAFVPEGASMASLALRFALSEPMIDTVLVGISERSHLDDAIAAAQAGPLELERLQQIAARFRELYEMA</sequence>